<keyword evidence="4" id="KW-1185">Reference proteome</keyword>
<feature type="region of interest" description="Disordered" evidence="1">
    <location>
        <begin position="181"/>
        <end position="244"/>
    </location>
</feature>
<feature type="domain" description="Zn(2)-C6 fungal-type" evidence="2">
    <location>
        <begin position="22"/>
        <end position="51"/>
    </location>
</feature>
<protein>
    <recommendedName>
        <fullName evidence="2">Zn(2)-C6 fungal-type domain-containing protein</fullName>
    </recommendedName>
</protein>
<dbReference type="EMBL" id="JAQMWT010000310">
    <property type="protein sequence ID" value="KAJ8605742.1"/>
    <property type="molecule type" value="Genomic_DNA"/>
</dbReference>
<organism evidence="3 4">
    <name type="scientific">Chrysophaeum taylorii</name>
    <dbReference type="NCBI Taxonomy" id="2483200"/>
    <lineage>
        <taxon>Eukaryota</taxon>
        <taxon>Sar</taxon>
        <taxon>Stramenopiles</taxon>
        <taxon>Ochrophyta</taxon>
        <taxon>Pelagophyceae</taxon>
        <taxon>Pelagomonadales</taxon>
        <taxon>Pelagomonadaceae</taxon>
        <taxon>Chrysophaeum</taxon>
    </lineage>
</organism>
<dbReference type="InterPro" id="IPR036864">
    <property type="entry name" value="Zn2-C6_fun-type_DNA-bd_sf"/>
</dbReference>
<dbReference type="Proteomes" id="UP001230188">
    <property type="component" value="Unassembled WGS sequence"/>
</dbReference>
<evidence type="ECO:0000256" key="1">
    <source>
        <dbReference type="SAM" id="MobiDB-lite"/>
    </source>
</evidence>
<dbReference type="CDD" id="cd00067">
    <property type="entry name" value="GAL4"/>
    <property type="match status" value="1"/>
</dbReference>
<feature type="compositionally biased region" description="Low complexity" evidence="1">
    <location>
        <begin position="203"/>
        <end position="213"/>
    </location>
</feature>
<sequence length="244" mass="26728">MLEIGNLAPVGSGCDALASGGTCLPCRISKVRCDKTIPCGRCRRRNMTCVAQTQRERRRRSRVRQQLQHFQHPGRDPNHVMVPDWQGQGDPQYFAAMGGGGVALIPMQHGVEDQPTRGACQGRVVLEAVGVTATAAPNAWAPPFHNPHFGTPEAHAAHLDSLLSANRAFAARQAAEADMARATRFRDSDALRREVPPPPPRYYGPYEPFRAARPTPPRPSHQNNLIFHEQRGSSSPPPSPSRES</sequence>
<dbReference type="GO" id="GO:0000981">
    <property type="term" value="F:DNA-binding transcription factor activity, RNA polymerase II-specific"/>
    <property type="evidence" value="ECO:0007669"/>
    <property type="project" value="InterPro"/>
</dbReference>
<feature type="compositionally biased region" description="Basic and acidic residues" evidence="1">
    <location>
        <begin position="181"/>
        <end position="195"/>
    </location>
</feature>
<evidence type="ECO:0000313" key="4">
    <source>
        <dbReference type="Proteomes" id="UP001230188"/>
    </source>
</evidence>
<feature type="compositionally biased region" description="Pro residues" evidence="1">
    <location>
        <begin position="235"/>
        <end position="244"/>
    </location>
</feature>
<proteinExistence type="predicted"/>
<dbReference type="SUPFAM" id="SSF57701">
    <property type="entry name" value="Zn2/Cys6 DNA-binding domain"/>
    <property type="match status" value="1"/>
</dbReference>
<gene>
    <name evidence="3" type="ORF">CTAYLR_008469</name>
</gene>
<dbReference type="PROSITE" id="PS00463">
    <property type="entry name" value="ZN2_CY6_FUNGAL_1"/>
    <property type="match status" value="1"/>
</dbReference>
<dbReference type="Gene3D" id="4.10.240.10">
    <property type="entry name" value="Zn(2)-C6 fungal-type DNA-binding domain"/>
    <property type="match status" value="1"/>
</dbReference>
<evidence type="ECO:0000313" key="3">
    <source>
        <dbReference type="EMBL" id="KAJ8605742.1"/>
    </source>
</evidence>
<reference evidence="3" key="1">
    <citation type="submission" date="2023-01" db="EMBL/GenBank/DDBJ databases">
        <title>Metagenome sequencing of chrysophaentin producing Chrysophaeum taylorii.</title>
        <authorList>
            <person name="Davison J."/>
            <person name="Bewley C."/>
        </authorList>
    </citation>
    <scope>NUCLEOTIDE SEQUENCE</scope>
    <source>
        <strain evidence="3">NIES-1699</strain>
    </source>
</reference>
<dbReference type="InterPro" id="IPR001138">
    <property type="entry name" value="Zn2Cys6_DnaBD"/>
</dbReference>
<dbReference type="PROSITE" id="PS50048">
    <property type="entry name" value="ZN2_CY6_FUNGAL_2"/>
    <property type="match status" value="1"/>
</dbReference>
<name>A0AAD7UIA3_9STRA</name>
<dbReference type="Pfam" id="PF00172">
    <property type="entry name" value="Zn_clus"/>
    <property type="match status" value="1"/>
</dbReference>
<accession>A0AAD7UIA3</accession>
<evidence type="ECO:0000259" key="2">
    <source>
        <dbReference type="PROSITE" id="PS50048"/>
    </source>
</evidence>
<comment type="caution">
    <text evidence="3">The sequence shown here is derived from an EMBL/GenBank/DDBJ whole genome shotgun (WGS) entry which is preliminary data.</text>
</comment>
<dbReference type="GO" id="GO:0008270">
    <property type="term" value="F:zinc ion binding"/>
    <property type="evidence" value="ECO:0007669"/>
    <property type="project" value="InterPro"/>
</dbReference>
<dbReference type="AlphaFoldDB" id="A0AAD7UIA3"/>
<dbReference type="SMART" id="SM00066">
    <property type="entry name" value="GAL4"/>
    <property type="match status" value="1"/>
</dbReference>